<proteinExistence type="predicted"/>
<dbReference type="OMA" id="NDHAYED"/>
<feature type="compositionally biased region" description="Polar residues" evidence="1">
    <location>
        <begin position="305"/>
        <end position="314"/>
    </location>
</feature>
<name>A0A0S4JGX0_BODSA</name>
<feature type="compositionally biased region" description="Basic and acidic residues" evidence="1">
    <location>
        <begin position="254"/>
        <end position="299"/>
    </location>
</feature>
<evidence type="ECO:0000256" key="1">
    <source>
        <dbReference type="SAM" id="MobiDB-lite"/>
    </source>
</evidence>
<accession>A0A0S4JGX0</accession>
<evidence type="ECO:0008006" key="4">
    <source>
        <dbReference type="Google" id="ProtNLM"/>
    </source>
</evidence>
<protein>
    <recommendedName>
        <fullName evidence="4">Trichohyalin-plectin-homology domain-containing protein</fullName>
    </recommendedName>
</protein>
<evidence type="ECO:0000313" key="2">
    <source>
        <dbReference type="EMBL" id="CUG88238.1"/>
    </source>
</evidence>
<keyword evidence="3" id="KW-1185">Reference proteome</keyword>
<sequence>MANKVEKMAKSTLNAQQREFIRSEVDLLIHNGDASESSLHRVAASLRVFADRPQAVAPPSRRSPSENGISIKKNDAKPSINAAASKATAVNESSTARRPPPSEVHAGDVWAHLSKRDAEEFAKEQLEHRKLLKRKEDEQRNFLEAQVQRRTEIKLRHEEDERAKAAIEMEQVRLWQIEELKKKDEVKKKLADDRQQRDEQLRLAKEKKAREEILRREDDERQAAAIREAIRKEEELNEVKRIRQKEEVAKFHAINKMHEDAKQRERDREAEMDKVHQKLYLERLAKDERERDQSLAKMHEKQRHQQTMATQMQASVAERAADDERKAKEYASKKEAQAAEEARKKAERQDQEKTKIKQYLAMQILEREQKQDEERDRQEKLRLQMKQDVEAAERAEHERLLLRKQKQDHQRVLLEQQMTERENQRPVYMTDEERRLNAKLIDKALAPKRR</sequence>
<dbReference type="EMBL" id="CYKH01001627">
    <property type="protein sequence ID" value="CUG88238.1"/>
    <property type="molecule type" value="Genomic_DNA"/>
</dbReference>
<gene>
    <name evidence="2" type="ORF">BSAL_14335</name>
</gene>
<evidence type="ECO:0000313" key="3">
    <source>
        <dbReference type="Proteomes" id="UP000051952"/>
    </source>
</evidence>
<dbReference type="Proteomes" id="UP000051952">
    <property type="component" value="Unassembled WGS sequence"/>
</dbReference>
<dbReference type="OrthoDB" id="10675790at2759"/>
<reference evidence="3" key="1">
    <citation type="submission" date="2015-09" db="EMBL/GenBank/DDBJ databases">
        <authorList>
            <consortium name="Pathogen Informatics"/>
        </authorList>
    </citation>
    <scope>NUCLEOTIDE SEQUENCE [LARGE SCALE GENOMIC DNA]</scope>
    <source>
        <strain evidence="3">Lake Konstanz</strain>
    </source>
</reference>
<feature type="region of interest" description="Disordered" evidence="1">
    <location>
        <begin position="254"/>
        <end position="356"/>
    </location>
</feature>
<dbReference type="VEuPathDB" id="TriTrypDB:BSAL_14335"/>
<feature type="compositionally biased region" description="Basic and acidic residues" evidence="1">
    <location>
        <begin position="319"/>
        <end position="355"/>
    </location>
</feature>
<dbReference type="AlphaFoldDB" id="A0A0S4JGX0"/>
<feature type="region of interest" description="Disordered" evidence="1">
    <location>
        <begin position="51"/>
        <end position="105"/>
    </location>
</feature>
<organism evidence="2 3">
    <name type="scientific">Bodo saltans</name>
    <name type="common">Flagellated protozoan</name>
    <dbReference type="NCBI Taxonomy" id="75058"/>
    <lineage>
        <taxon>Eukaryota</taxon>
        <taxon>Discoba</taxon>
        <taxon>Euglenozoa</taxon>
        <taxon>Kinetoplastea</taxon>
        <taxon>Metakinetoplastina</taxon>
        <taxon>Eubodonida</taxon>
        <taxon>Bodonidae</taxon>
        <taxon>Bodo</taxon>
    </lineage>
</organism>